<comment type="subcellular location">
    <subcellularLocation>
        <location evidence="1 7">Cell membrane</location>
        <topology evidence="1 7">Multi-pass membrane protein</topology>
    </subcellularLocation>
</comment>
<dbReference type="Gene3D" id="1.10.3720.10">
    <property type="entry name" value="MetI-like"/>
    <property type="match status" value="1"/>
</dbReference>
<evidence type="ECO:0000256" key="4">
    <source>
        <dbReference type="ARBA" id="ARBA00022692"/>
    </source>
</evidence>
<dbReference type="InterPro" id="IPR050809">
    <property type="entry name" value="UgpAE/MalFG_permease"/>
</dbReference>
<evidence type="ECO:0000256" key="5">
    <source>
        <dbReference type="ARBA" id="ARBA00022989"/>
    </source>
</evidence>
<organism evidence="9 10">
    <name type="scientific">Paenibacillus gyeongsangnamensis</name>
    <dbReference type="NCBI Taxonomy" id="3388067"/>
    <lineage>
        <taxon>Bacteria</taxon>
        <taxon>Bacillati</taxon>
        <taxon>Bacillota</taxon>
        <taxon>Bacilli</taxon>
        <taxon>Bacillales</taxon>
        <taxon>Paenibacillaceae</taxon>
        <taxon>Paenibacillus</taxon>
    </lineage>
</organism>
<reference evidence="9 10" key="1">
    <citation type="submission" date="2022-12" db="EMBL/GenBank/DDBJ databases">
        <title>Draft genome sequence of Paenibacillus sp. dW9.</title>
        <authorList>
            <person name="Choi E.-W."/>
            <person name="Kim D.-U."/>
        </authorList>
    </citation>
    <scope>NUCLEOTIDE SEQUENCE [LARGE SCALE GENOMIC DNA]</scope>
    <source>
        <strain evidence="10">dW9</strain>
    </source>
</reference>
<dbReference type="EMBL" id="JAQAGZ010000007">
    <property type="protein sequence ID" value="MCZ8513196.1"/>
    <property type="molecule type" value="Genomic_DNA"/>
</dbReference>
<keyword evidence="2 7" id="KW-0813">Transport</keyword>
<name>A0ABT4Q8P5_9BACL</name>
<dbReference type="InterPro" id="IPR035906">
    <property type="entry name" value="MetI-like_sf"/>
</dbReference>
<feature type="transmembrane region" description="Helical" evidence="7">
    <location>
        <begin position="84"/>
        <end position="105"/>
    </location>
</feature>
<feature type="domain" description="ABC transmembrane type-1" evidence="8">
    <location>
        <begin position="78"/>
        <end position="294"/>
    </location>
</feature>
<feature type="transmembrane region" description="Helical" evidence="7">
    <location>
        <begin position="157"/>
        <end position="176"/>
    </location>
</feature>
<dbReference type="PANTHER" id="PTHR43227">
    <property type="entry name" value="BLL4140 PROTEIN"/>
    <property type="match status" value="1"/>
</dbReference>
<dbReference type="Proteomes" id="UP001527882">
    <property type="component" value="Unassembled WGS sequence"/>
</dbReference>
<dbReference type="PANTHER" id="PTHR43227:SF7">
    <property type="entry name" value="ARABINOOLIGOSACCHARIDES TRANSPORT SYSTEM PERMEASE PROTEIN ARAP"/>
    <property type="match status" value="1"/>
</dbReference>
<keyword evidence="4 7" id="KW-0812">Transmembrane</keyword>
<accession>A0ABT4Q8P5</accession>
<feature type="transmembrane region" description="Helical" evidence="7">
    <location>
        <begin position="273"/>
        <end position="293"/>
    </location>
</feature>
<comment type="caution">
    <text evidence="9">The sequence shown here is derived from an EMBL/GenBank/DDBJ whole genome shotgun (WGS) entry which is preliminary data.</text>
</comment>
<proteinExistence type="inferred from homology"/>
<keyword evidence="10" id="KW-1185">Reference proteome</keyword>
<dbReference type="SUPFAM" id="SSF161098">
    <property type="entry name" value="MetI-like"/>
    <property type="match status" value="1"/>
</dbReference>
<gene>
    <name evidence="9" type="ORF">O9H85_12320</name>
</gene>
<evidence type="ECO:0000256" key="3">
    <source>
        <dbReference type="ARBA" id="ARBA00022475"/>
    </source>
</evidence>
<evidence type="ECO:0000259" key="8">
    <source>
        <dbReference type="PROSITE" id="PS50928"/>
    </source>
</evidence>
<evidence type="ECO:0000313" key="9">
    <source>
        <dbReference type="EMBL" id="MCZ8513196.1"/>
    </source>
</evidence>
<feature type="transmembrane region" description="Helical" evidence="7">
    <location>
        <begin position="219"/>
        <end position="239"/>
    </location>
</feature>
<evidence type="ECO:0000256" key="1">
    <source>
        <dbReference type="ARBA" id="ARBA00004651"/>
    </source>
</evidence>
<dbReference type="CDD" id="cd06261">
    <property type="entry name" value="TM_PBP2"/>
    <property type="match status" value="1"/>
</dbReference>
<feature type="transmembrane region" description="Helical" evidence="7">
    <location>
        <begin position="117"/>
        <end position="137"/>
    </location>
</feature>
<keyword evidence="5 7" id="KW-1133">Transmembrane helix</keyword>
<dbReference type="PROSITE" id="PS50928">
    <property type="entry name" value="ABC_TM1"/>
    <property type="match status" value="1"/>
</dbReference>
<evidence type="ECO:0000313" key="10">
    <source>
        <dbReference type="Proteomes" id="UP001527882"/>
    </source>
</evidence>
<sequence length="305" mass="34757">MKQSARQRSGLWNRFVYSQKIAPYAFVLPFVISFLLFFAYPVFNTIMMSFQDVVPGETKFIGLDNYRKLFNPTFFKAIQNSAVYTFWTLLVLIPLPLVLAVWLNSKIMRWKNFFRSTLFIPALTSVVVAGTIFRLIFGELPGSLLNQIVGLVGFSPHRWLFEASTGMLALVMLAVWRWTGINILYFLSGLQNIPNELYESAEIDGASTFQRFWNITLPLLKPVTIYVLTISIYGGFAMFTESYMLWSGNKSPNNIGLTMVGYIYQQGLEQNKLGMGSAIGITLLGLTMILNLIQLKFFGLFRKED</sequence>
<comment type="similarity">
    <text evidence="7">Belongs to the binding-protein-dependent transport system permease family.</text>
</comment>
<protein>
    <submittedName>
        <fullName evidence="9">Sugar ABC transporter permease</fullName>
    </submittedName>
</protein>
<evidence type="ECO:0000256" key="2">
    <source>
        <dbReference type="ARBA" id="ARBA00022448"/>
    </source>
</evidence>
<dbReference type="InterPro" id="IPR000515">
    <property type="entry name" value="MetI-like"/>
</dbReference>
<keyword evidence="6 7" id="KW-0472">Membrane</keyword>
<dbReference type="Pfam" id="PF00528">
    <property type="entry name" value="BPD_transp_1"/>
    <property type="match status" value="1"/>
</dbReference>
<evidence type="ECO:0000256" key="7">
    <source>
        <dbReference type="RuleBase" id="RU363032"/>
    </source>
</evidence>
<evidence type="ECO:0000256" key="6">
    <source>
        <dbReference type="ARBA" id="ARBA00023136"/>
    </source>
</evidence>
<keyword evidence="3" id="KW-1003">Cell membrane</keyword>
<feature type="transmembrane region" description="Helical" evidence="7">
    <location>
        <begin position="21"/>
        <end position="43"/>
    </location>
</feature>